<keyword evidence="1 2" id="KW-0597">Phosphoprotein</keyword>
<evidence type="ECO:0000256" key="1">
    <source>
        <dbReference type="ARBA" id="ARBA00022553"/>
    </source>
</evidence>
<dbReference type="Gene3D" id="3.40.50.2300">
    <property type="match status" value="1"/>
</dbReference>
<name>A0A9Y2P2Z6_9RHOB</name>
<dbReference type="EMBL" id="CP127247">
    <property type="protein sequence ID" value="WIY23744.1"/>
    <property type="molecule type" value="Genomic_DNA"/>
</dbReference>
<keyword evidence="5" id="KW-1185">Reference proteome</keyword>
<dbReference type="Proteomes" id="UP001238334">
    <property type="component" value="Chromosome"/>
</dbReference>
<dbReference type="Pfam" id="PF00072">
    <property type="entry name" value="Response_reg"/>
    <property type="match status" value="1"/>
</dbReference>
<dbReference type="SMART" id="SM00448">
    <property type="entry name" value="REC"/>
    <property type="match status" value="1"/>
</dbReference>
<proteinExistence type="predicted"/>
<reference evidence="4 5" key="1">
    <citation type="submission" date="2023-06" db="EMBL/GenBank/DDBJ databases">
        <title>Parasedimentitalea psychrophila sp. nov., a psychrophilic bacterium isolated from deep-sea sediment.</title>
        <authorList>
            <person name="Li A."/>
        </authorList>
    </citation>
    <scope>NUCLEOTIDE SEQUENCE [LARGE SCALE GENOMIC DNA]</scope>
    <source>
        <strain evidence="4 5">QS115</strain>
    </source>
</reference>
<dbReference type="KEGG" id="ppso:QPJ95_13930"/>
<evidence type="ECO:0000256" key="2">
    <source>
        <dbReference type="PROSITE-ProRule" id="PRU00169"/>
    </source>
</evidence>
<dbReference type="RefSeq" id="WP_270921114.1">
    <property type="nucleotide sequence ID" value="NZ_CP127247.1"/>
</dbReference>
<dbReference type="PROSITE" id="PS50110">
    <property type="entry name" value="RESPONSE_REGULATORY"/>
    <property type="match status" value="1"/>
</dbReference>
<feature type="modified residue" description="4-aspartylphosphate" evidence="2">
    <location>
        <position position="59"/>
    </location>
</feature>
<accession>A0A9Y2P2Z6</accession>
<dbReference type="GO" id="GO:0000160">
    <property type="term" value="P:phosphorelay signal transduction system"/>
    <property type="evidence" value="ECO:0007669"/>
    <property type="project" value="InterPro"/>
</dbReference>
<evidence type="ECO:0000313" key="5">
    <source>
        <dbReference type="Proteomes" id="UP001238334"/>
    </source>
</evidence>
<evidence type="ECO:0000259" key="3">
    <source>
        <dbReference type="PROSITE" id="PS50110"/>
    </source>
</evidence>
<dbReference type="PANTHER" id="PTHR44591">
    <property type="entry name" value="STRESS RESPONSE REGULATOR PROTEIN 1"/>
    <property type="match status" value="1"/>
</dbReference>
<evidence type="ECO:0000313" key="4">
    <source>
        <dbReference type="EMBL" id="WIY23744.1"/>
    </source>
</evidence>
<dbReference type="InterPro" id="IPR011006">
    <property type="entry name" value="CheY-like_superfamily"/>
</dbReference>
<dbReference type="InterPro" id="IPR050595">
    <property type="entry name" value="Bact_response_regulator"/>
</dbReference>
<dbReference type="SUPFAM" id="SSF52172">
    <property type="entry name" value="CheY-like"/>
    <property type="match status" value="1"/>
</dbReference>
<protein>
    <submittedName>
        <fullName evidence="4">Response regulator</fullName>
    </submittedName>
</protein>
<feature type="domain" description="Response regulatory" evidence="3">
    <location>
        <begin position="3"/>
        <end position="124"/>
    </location>
</feature>
<sequence>MLKVLMVDDEPDAELLFRQNFRREIRKKHYEFLFAQSADQALDVLERETSPSVMALLSDINMPGMSGLELLDVVKQKKPDLPVIMITAYGDAGTESDAMKRGAVQLVSKPVDFAKLKSELAELSDQAAS</sequence>
<dbReference type="PANTHER" id="PTHR44591:SF3">
    <property type="entry name" value="RESPONSE REGULATORY DOMAIN-CONTAINING PROTEIN"/>
    <property type="match status" value="1"/>
</dbReference>
<dbReference type="AlphaFoldDB" id="A0A9Y2P2Z6"/>
<gene>
    <name evidence="4" type="ORF">QPJ95_13930</name>
</gene>
<organism evidence="4 5">
    <name type="scientific">Parasedimentitalea psychrophila</name>
    <dbReference type="NCBI Taxonomy" id="2997337"/>
    <lineage>
        <taxon>Bacteria</taxon>
        <taxon>Pseudomonadati</taxon>
        <taxon>Pseudomonadota</taxon>
        <taxon>Alphaproteobacteria</taxon>
        <taxon>Rhodobacterales</taxon>
        <taxon>Paracoccaceae</taxon>
        <taxon>Parasedimentitalea</taxon>
    </lineage>
</organism>
<dbReference type="InterPro" id="IPR001789">
    <property type="entry name" value="Sig_transdc_resp-reg_receiver"/>
</dbReference>